<evidence type="ECO:0000259" key="2">
    <source>
        <dbReference type="Pfam" id="PF04024"/>
    </source>
</evidence>
<gene>
    <name evidence="3" type="ORF">SAMN05421780_101588</name>
</gene>
<sequence>MTKKIQIFCEKQAFGVCARLGDYMGISSGGIRLFFVYTSFLTMGSPVILYLILAFVMDMRKHFRRGNSSIWDF</sequence>
<protein>
    <submittedName>
        <fullName evidence="3">Phage shock protein PspC (Stress-responsive transcriptional regulator)</fullName>
    </submittedName>
</protein>
<proteinExistence type="predicted"/>
<keyword evidence="1" id="KW-1133">Transmembrane helix</keyword>
<keyword evidence="1" id="KW-0812">Transmembrane</keyword>
<keyword evidence="4" id="KW-1185">Reference proteome</keyword>
<evidence type="ECO:0000256" key="1">
    <source>
        <dbReference type="SAM" id="Phobius"/>
    </source>
</evidence>
<organism evidence="3 4">
    <name type="scientific">Flexibacter flexilis DSM 6793</name>
    <dbReference type="NCBI Taxonomy" id="927664"/>
    <lineage>
        <taxon>Bacteria</taxon>
        <taxon>Pseudomonadati</taxon>
        <taxon>Bacteroidota</taxon>
        <taxon>Cytophagia</taxon>
        <taxon>Cytophagales</taxon>
        <taxon>Flexibacteraceae</taxon>
        <taxon>Flexibacter</taxon>
    </lineage>
</organism>
<reference evidence="3 4" key="1">
    <citation type="submission" date="2016-10" db="EMBL/GenBank/DDBJ databases">
        <authorList>
            <person name="de Groot N.N."/>
        </authorList>
    </citation>
    <scope>NUCLEOTIDE SEQUENCE [LARGE SCALE GENOMIC DNA]</scope>
    <source>
        <strain evidence="3 4">DSM 6793</strain>
    </source>
</reference>
<dbReference type="AlphaFoldDB" id="A0A1I1E8H9"/>
<feature type="transmembrane region" description="Helical" evidence="1">
    <location>
        <begin position="34"/>
        <end position="56"/>
    </location>
</feature>
<dbReference type="EMBL" id="FOLE01000001">
    <property type="protein sequence ID" value="SFB81253.1"/>
    <property type="molecule type" value="Genomic_DNA"/>
</dbReference>
<name>A0A1I1E8H9_9BACT</name>
<feature type="domain" description="Phage shock protein PspC N-terminal" evidence="2">
    <location>
        <begin position="14"/>
        <end position="58"/>
    </location>
</feature>
<keyword evidence="1" id="KW-0472">Membrane</keyword>
<dbReference type="InterPro" id="IPR007168">
    <property type="entry name" value="Phageshock_PspC_N"/>
</dbReference>
<dbReference type="RefSeq" id="WP_091506996.1">
    <property type="nucleotide sequence ID" value="NZ_FOLE01000001.1"/>
</dbReference>
<dbReference type="Proteomes" id="UP000199514">
    <property type="component" value="Unassembled WGS sequence"/>
</dbReference>
<evidence type="ECO:0000313" key="3">
    <source>
        <dbReference type="EMBL" id="SFB81253.1"/>
    </source>
</evidence>
<dbReference type="Pfam" id="PF04024">
    <property type="entry name" value="PspC"/>
    <property type="match status" value="1"/>
</dbReference>
<dbReference type="OrthoDB" id="674853at2"/>
<accession>A0A1I1E8H9</accession>
<evidence type="ECO:0000313" key="4">
    <source>
        <dbReference type="Proteomes" id="UP000199514"/>
    </source>
</evidence>
<dbReference type="STRING" id="927664.SAMN05421780_101588"/>